<dbReference type="GO" id="GO:0003700">
    <property type="term" value="F:DNA-binding transcription factor activity"/>
    <property type="evidence" value="ECO:0007669"/>
    <property type="project" value="InterPro"/>
</dbReference>
<dbReference type="Proteomes" id="UP000270471">
    <property type="component" value="Unassembled WGS sequence"/>
</dbReference>
<evidence type="ECO:0000256" key="1">
    <source>
        <dbReference type="ARBA" id="ARBA00005384"/>
    </source>
</evidence>
<dbReference type="GO" id="GO:0003677">
    <property type="term" value="F:DNA binding"/>
    <property type="evidence" value="ECO:0007669"/>
    <property type="project" value="UniProtKB-KW"/>
</dbReference>
<dbReference type="InterPro" id="IPR036390">
    <property type="entry name" value="WH_DNA-bd_sf"/>
</dbReference>
<organism evidence="8 9">
    <name type="scientific">Streptomyces shenzhenensis</name>
    <dbReference type="NCBI Taxonomy" id="943815"/>
    <lineage>
        <taxon>Bacteria</taxon>
        <taxon>Bacillati</taxon>
        <taxon>Actinomycetota</taxon>
        <taxon>Actinomycetes</taxon>
        <taxon>Kitasatosporales</taxon>
        <taxon>Streptomycetaceae</taxon>
        <taxon>Streptomyces</taxon>
    </lineage>
</organism>
<evidence type="ECO:0000256" key="4">
    <source>
        <dbReference type="ARBA" id="ARBA00023125"/>
    </source>
</evidence>
<keyword evidence="2" id="KW-0663">Pyridoxal phosphate</keyword>
<name>A0A3M0I253_9ACTN</name>
<dbReference type="InterPro" id="IPR015422">
    <property type="entry name" value="PyrdxlP-dep_Trfase_small"/>
</dbReference>
<proteinExistence type="inferred from homology"/>
<protein>
    <submittedName>
        <fullName evidence="8">GntR family transcriptional regulator</fullName>
    </submittedName>
</protein>
<dbReference type="InterPro" id="IPR036388">
    <property type="entry name" value="WH-like_DNA-bd_sf"/>
</dbReference>
<dbReference type="InterPro" id="IPR051446">
    <property type="entry name" value="HTH_trans_reg/aminotransferase"/>
</dbReference>
<evidence type="ECO:0000256" key="2">
    <source>
        <dbReference type="ARBA" id="ARBA00022898"/>
    </source>
</evidence>
<comment type="similarity">
    <text evidence="1">In the C-terminal section; belongs to the class-I pyridoxal-phosphate-dependent aminotransferase family.</text>
</comment>
<feature type="region of interest" description="Disordered" evidence="6">
    <location>
        <begin position="1"/>
        <end position="20"/>
    </location>
</feature>
<sequence>MGHRADDRAGVRDGVRDGDRTDYRSVADAVAEEIGAGLLRPGDRLPPQREFARRHGIADSTAARVYRELARRGLTVGEVGRGTFVRATAPAAAPALTEPAAGRVDLELNYPEVPGQSALLAEGLGGLLRPDALGQALRPAGASGTPALRESAADLLARGGWRPDPARILFAGNGRQALSAAVTALVPAGGRLGVEELTYPVVKAVAARLGITLVPLAMDEAGLVPEAVADAHAAAPLHALYVQPRLHNPLSCTMPAPRVERLAELLGRLGVPAIEDAVWAFLRDDLPPLAAYAPDRTVLVDSLSKRVAPGLTLGYAVAPDDLAGGIATALRSGGWAPMGFALEAADRWQRAGTVRALVAAKRREAAVRQELAGRHLAGLAVRSEPYSYHCWWQLPRPWRADTFVAAAARHGIGVVPATAFTVGPQAPPAVRLALASPPAEALSQALATLTALARSTPEEATES</sequence>
<keyword evidence="5" id="KW-0804">Transcription</keyword>
<dbReference type="AlphaFoldDB" id="A0A3M0I253"/>
<reference evidence="8 9" key="1">
    <citation type="submission" date="2017-11" db="EMBL/GenBank/DDBJ databases">
        <title>Draft genome of actinobacteria isolated from guarana (Paullinia cupana (Mart.) Ducke.</title>
        <authorList>
            <person name="Siqueira K.A."/>
            <person name="Liotti R.G."/>
            <person name="Mendes T.A.O."/>
            <person name="Soares M.A."/>
        </authorList>
    </citation>
    <scope>NUCLEOTIDE SEQUENCE [LARGE SCALE GENOMIC DNA]</scope>
    <source>
        <strain evidence="8 9">193</strain>
    </source>
</reference>
<dbReference type="Gene3D" id="3.90.1150.10">
    <property type="entry name" value="Aspartate Aminotransferase, domain 1"/>
    <property type="match status" value="1"/>
</dbReference>
<dbReference type="PROSITE" id="PS50949">
    <property type="entry name" value="HTH_GNTR"/>
    <property type="match status" value="1"/>
</dbReference>
<evidence type="ECO:0000256" key="6">
    <source>
        <dbReference type="SAM" id="MobiDB-lite"/>
    </source>
</evidence>
<dbReference type="Gene3D" id="3.40.640.10">
    <property type="entry name" value="Type I PLP-dependent aspartate aminotransferase-like (Major domain)"/>
    <property type="match status" value="1"/>
</dbReference>
<accession>A0A3M0I253</accession>
<evidence type="ECO:0000256" key="5">
    <source>
        <dbReference type="ARBA" id="ARBA00023163"/>
    </source>
</evidence>
<keyword evidence="9" id="KW-1185">Reference proteome</keyword>
<dbReference type="InterPro" id="IPR015424">
    <property type="entry name" value="PyrdxlP-dep_Trfase"/>
</dbReference>
<dbReference type="SUPFAM" id="SSF46785">
    <property type="entry name" value="Winged helix' DNA-binding domain"/>
    <property type="match status" value="1"/>
</dbReference>
<dbReference type="InterPro" id="IPR000524">
    <property type="entry name" value="Tscrpt_reg_HTH_GntR"/>
</dbReference>
<comment type="caution">
    <text evidence="8">The sequence shown here is derived from an EMBL/GenBank/DDBJ whole genome shotgun (WGS) entry which is preliminary data.</text>
</comment>
<evidence type="ECO:0000313" key="9">
    <source>
        <dbReference type="Proteomes" id="UP000270471"/>
    </source>
</evidence>
<evidence type="ECO:0000256" key="3">
    <source>
        <dbReference type="ARBA" id="ARBA00023015"/>
    </source>
</evidence>
<dbReference type="PANTHER" id="PTHR46577">
    <property type="entry name" value="HTH-TYPE TRANSCRIPTIONAL REGULATORY PROTEIN GABR"/>
    <property type="match status" value="1"/>
</dbReference>
<feature type="domain" description="HTH gntR-type" evidence="7">
    <location>
        <begin position="20"/>
        <end position="88"/>
    </location>
</feature>
<dbReference type="Gene3D" id="1.10.10.10">
    <property type="entry name" value="Winged helix-like DNA-binding domain superfamily/Winged helix DNA-binding domain"/>
    <property type="match status" value="1"/>
</dbReference>
<evidence type="ECO:0000313" key="8">
    <source>
        <dbReference type="EMBL" id="RMB83711.1"/>
    </source>
</evidence>
<evidence type="ECO:0000259" key="7">
    <source>
        <dbReference type="PROSITE" id="PS50949"/>
    </source>
</evidence>
<dbReference type="SMART" id="SM00345">
    <property type="entry name" value="HTH_GNTR"/>
    <property type="match status" value="1"/>
</dbReference>
<dbReference type="OrthoDB" id="3564840at2"/>
<gene>
    <name evidence="8" type="ORF">CTZ28_23060</name>
</gene>
<dbReference type="EMBL" id="PENI01000015">
    <property type="protein sequence ID" value="RMB83711.1"/>
    <property type="molecule type" value="Genomic_DNA"/>
</dbReference>
<dbReference type="SUPFAM" id="SSF53383">
    <property type="entry name" value="PLP-dependent transferases"/>
    <property type="match status" value="1"/>
</dbReference>
<dbReference type="CDD" id="cd00609">
    <property type="entry name" value="AAT_like"/>
    <property type="match status" value="1"/>
</dbReference>
<keyword evidence="4" id="KW-0238">DNA-binding</keyword>
<dbReference type="CDD" id="cd07377">
    <property type="entry name" value="WHTH_GntR"/>
    <property type="match status" value="1"/>
</dbReference>
<dbReference type="PANTHER" id="PTHR46577:SF1">
    <property type="entry name" value="HTH-TYPE TRANSCRIPTIONAL REGULATORY PROTEIN GABR"/>
    <property type="match status" value="1"/>
</dbReference>
<dbReference type="InterPro" id="IPR015421">
    <property type="entry name" value="PyrdxlP-dep_Trfase_major"/>
</dbReference>
<keyword evidence="3" id="KW-0805">Transcription regulation</keyword>
<dbReference type="Pfam" id="PF00392">
    <property type="entry name" value="GntR"/>
    <property type="match status" value="1"/>
</dbReference>